<dbReference type="InterPro" id="IPR002933">
    <property type="entry name" value="Peptidase_M20"/>
</dbReference>
<dbReference type="GO" id="GO:0051603">
    <property type="term" value="P:proteolysis involved in protein catabolic process"/>
    <property type="evidence" value="ECO:0007669"/>
    <property type="project" value="TreeGrafter"/>
</dbReference>
<feature type="binding site" evidence="16">
    <location>
        <position position="548"/>
    </location>
    <ligand>
        <name>Zn(2+)</name>
        <dbReference type="ChEBI" id="CHEBI:29105"/>
        <label>1</label>
    </ligand>
</feature>
<keyword evidence="13 17" id="KW-0472">Membrane</keyword>
<evidence type="ECO:0000256" key="16">
    <source>
        <dbReference type="PIRSR" id="PIRSR037217-2"/>
    </source>
</evidence>
<feature type="domain" description="Peptidase M20 dimerisation" evidence="18">
    <location>
        <begin position="280"/>
        <end position="435"/>
    </location>
</feature>
<dbReference type="EMBL" id="CAKXYY010000022">
    <property type="protein sequence ID" value="CAH2355172.1"/>
    <property type="molecule type" value="Genomic_DNA"/>
</dbReference>
<dbReference type="InterPro" id="IPR047177">
    <property type="entry name" value="Pept_M20A"/>
</dbReference>
<reference evidence="19" key="1">
    <citation type="submission" date="2022-03" db="EMBL/GenBank/DDBJ databases">
        <authorList>
            <person name="Legras J.-L."/>
            <person name="Devillers H."/>
            <person name="Grondin C."/>
        </authorList>
    </citation>
    <scope>NUCLEOTIDE SEQUENCE</scope>
    <source>
        <strain evidence="19">CLIB 1423</strain>
    </source>
</reference>
<dbReference type="PROSITE" id="PS00758">
    <property type="entry name" value="ARGE_DAPE_CPG2_1"/>
    <property type="match status" value="1"/>
</dbReference>
<dbReference type="PANTHER" id="PTHR45962:SF1">
    <property type="entry name" value="N-FATTY-ACYL-AMINO ACID SYNTHASE_HYDROLASE PM20D1"/>
    <property type="match status" value="1"/>
</dbReference>
<gene>
    <name evidence="19" type="ORF">CLIB1423_22S01376</name>
</gene>
<dbReference type="PIRSF" id="PIRSF037217">
    <property type="entry name" value="Carboxypeptidase_S"/>
    <property type="match status" value="1"/>
</dbReference>
<comment type="similarity">
    <text evidence="3">Belongs to the peptidase M20A family.</text>
</comment>
<evidence type="ECO:0000256" key="15">
    <source>
        <dbReference type="PIRSR" id="PIRSR037217-1"/>
    </source>
</evidence>
<dbReference type="FunFam" id="3.40.630.10:FF:000098">
    <property type="entry name" value="Gly-Xaa carboxypeptidase"/>
    <property type="match status" value="1"/>
</dbReference>
<feature type="binding site" evidence="16">
    <location>
        <position position="196"/>
    </location>
    <ligand>
        <name>Zn(2+)</name>
        <dbReference type="ChEBI" id="CHEBI:29105"/>
        <label>2</label>
    </ligand>
</feature>
<evidence type="ECO:0000256" key="5">
    <source>
        <dbReference type="ARBA" id="ARBA00022645"/>
    </source>
</evidence>
<keyword evidence="6" id="KW-0645">Protease</keyword>
<organism evidence="19 20">
    <name type="scientific">[Candida] railenensis</name>
    <dbReference type="NCBI Taxonomy" id="45579"/>
    <lineage>
        <taxon>Eukaryota</taxon>
        <taxon>Fungi</taxon>
        <taxon>Dikarya</taxon>
        <taxon>Ascomycota</taxon>
        <taxon>Saccharomycotina</taxon>
        <taxon>Pichiomycetes</taxon>
        <taxon>Debaryomycetaceae</taxon>
        <taxon>Kurtzmaniella</taxon>
    </lineage>
</organism>
<dbReference type="Pfam" id="PF01546">
    <property type="entry name" value="Peptidase_M20"/>
    <property type="match status" value="1"/>
</dbReference>
<evidence type="ECO:0000256" key="17">
    <source>
        <dbReference type="SAM" id="Phobius"/>
    </source>
</evidence>
<proteinExistence type="inferred from homology"/>
<dbReference type="Gene3D" id="1.10.150.900">
    <property type="match status" value="1"/>
</dbReference>
<feature type="transmembrane region" description="Helical" evidence="17">
    <location>
        <begin position="15"/>
        <end position="40"/>
    </location>
</feature>
<keyword evidence="10 16" id="KW-0862">Zinc</keyword>
<dbReference type="InterPro" id="IPR001261">
    <property type="entry name" value="ArgE/DapE_CS"/>
</dbReference>
<accession>A0A9P0QVN0</accession>
<dbReference type="CDD" id="cd05674">
    <property type="entry name" value="M20_yscS"/>
    <property type="match status" value="1"/>
</dbReference>
<feature type="active site" evidence="15">
    <location>
        <position position="163"/>
    </location>
</feature>
<dbReference type="InterPro" id="IPR017141">
    <property type="entry name" value="Pept_M20_carboxypep"/>
</dbReference>
<evidence type="ECO:0000256" key="13">
    <source>
        <dbReference type="ARBA" id="ARBA00023136"/>
    </source>
</evidence>
<evidence type="ECO:0000256" key="10">
    <source>
        <dbReference type="ARBA" id="ARBA00022833"/>
    </source>
</evidence>
<feature type="active site" description="Proton acceptor" evidence="15">
    <location>
        <position position="230"/>
    </location>
</feature>
<name>A0A9P0QVN0_9ASCO</name>
<dbReference type="Gene3D" id="3.40.630.10">
    <property type="entry name" value="Zn peptidases"/>
    <property type="match status" value="1"/>
</dbReference>
<sequence>MRGLEIHSSPDKKKYVIGGAIAFVILVIAAPFLSSTYSYLKIATSSIDESICPVYDFKRPASFLIDNSTAVEIINDEKFRLKSVQKVSGAVRIDTTVFDNQPDVDDDPKLWANFAKFHKYLELTFPTVYALLEVNYVNTYGIVFHWKGSDKHLKPLMLAAHQDVVPVQKDTLDAWTYPPFEGHYDGEYLYGRGSSDCKNVLIAILESFELLISKGYEPKRSIVAAFGFDEEASGIVGAQNIAKYLEKTFGKESMYAIIDEGQGLTTDANTNQVIAIPGTGEKGYVDILVELTTPGGHSSVPPDHTSIGIVSELAYLIEKDPYNSILTEKNPYLNYLQCGAVHQGKKGGLSSFMKKAILRAGFDKYANSKVLELLRANLLTKYLVTTSQAIDIVKGGEKVNALPEYTKMVVNHRVAIETTLDEVRSNFIERAKILANKYGLDLEGFGEAIIDNKSSKGKFVISNFSSPLKSAPVTPVDDKVWEYLAGTTRHVFEDLVFTKGNKLDYPIVTAPSIMTGNTDTRYYWNLTKNIFRYSPMYLDDFVKGTNIHSVDEKLKFDNHLQLLTFFYEFIQNVDTAEANNK</sequence>
<keyword evidence="11" id="KW-0832">Ubl conjugation</keyword>
<feature type="binding site" evidence="16">
    <location>
        <position position="259"/>
    </location>
    <ligand>
        <name>Zn(2+)</name>
        <dbReference type="ChEBI" id="CHEBI:29105"/>
        <label>2</label>
    </ligand>
</feature>
<evidence type="ECO:0000256" key="3">
    <source>
        <dbReference type="ARBA" id="ARBA00006247"/>
    </source>
</evidence>
<keyword evidence="5 19" id="KW-0121">Carboxypeptidase</keyword>
<feature type="binding site" evidence="16">
    <location>
        <position position="231"/>
    </location>
    <ligand>
        <name>Zn(2+)</name>
        <dbReference type="ChEBI" id="CHEBI:29105"/>
        <label>1</label>
    </ligand>
</feature>
<dbReference type="AlphaFoldDB" id="A0A9P0QVN0"/>
<evidence type="ECO:0000256" key="12">
    <source>
        <dbReference type="ARBA" id="ARBA00022989"/>
    </source>
</evidence>
<dbReference type="GO" id="GO:0004181">
    <property type="term" value="F:metallocarboxypeptidase activity"/>
    <property type="evidence" value="ECO:0007669"/>
    <property type="project" value="InterPro"/>
</dbReference>
<keyword evidence="14" id="KW-0325">Glycoprotein</keyword>
<evidence type="ECO:0000313" key="19">
    <source>
        <dbReference type="EMBL" id="CAH2355172.1"/>
    </source>
</evidence>
<dbReference type="PANTHER" id="PTHR45962">
    <property type="entry name" value="N-FATTY-ACYL-AMINO ACID SYNTHASE/HYDROLASE PM20D1"/>
    <property type="match status" value="1"/>
</dbReference>
<keyword evidence="8 16" id="KW-0479">Metal-binding</keyword>
<evidence type="ECO:0000256" key="8">
    <source>
        <dbReference type="ARBA" id="ARBA00022723"/>
    </source>
</evidence>
<evidence type="ECO:0000256" key="11">
    <source>
        <dbReference type="ARBA" id="ARBA00022843"/>
    </source>
</evidence>
<feature type="binding site" evidence="16">
    <location>
        <position position="161"/>
    </location>
    <ligand>
        <name>Zn(2+)</name>
        <dbReference type="ChEBI" id="CHEBI:29105"/>
        <label>2</label>
    </ligand>
</feature>
<evidence type="ECO:0000256" key="7">
    <source>
        <dbReference type="ARBA" id="ARBA00022692"/>
    </source>
</evidence>
<dbReference type="OrthoDB" id="3064516at2759"/>
<keyword evidence="7 17" id="KW-0812">Transmembrane</keyword>
<comment type="caution">
    <text evidence="19">The sequence shown here is derived from an EMBL/GenBank/DDBJ whole genome shotgun (WGS) entry which is preliminary data.</text>
</comment>
<keyword evidence="12 17" id="KW-1133">Transmembrane helix</keyword>
<keyword evidence="9" id="KW-0378">Hydrolase</keyword>
<dbReference type="GO" id="GO:0000328">
    <property type="term" value="C:fungal-type vacuole lumen"/>
    <property type="evidence" value="ECO:0007669"/>
    <property type="project" value="TreeGrafter"/>
</dbReference>
<evidence type="ECO:0000313" key="20">
    <source>
        <dbReference type="Proteomes" id="UP000837801"/>
    </source>
</evidence>
<dbReference type="GO" id="GO:0016020">
    <property type="term" value="C:membrane"/>
    <property type="evidence" value="ECO:0007669"/>
    <property type="project" value="UniProtKB-SubCell"/>
</dbReference>
<keyword evidence="4" id="KW-1017">Isopeptide bond</keyword>
<evidence type="ECO:0000256" key="2">
    <source>
        <dbReference type="ARBA" id="ARBA00004167"/>
    </source>
</evidence>
<dbReference type="GO" id="GO:0046872">
    <property type="term" value="F:metal ion binding"/>
    <property type="evidence" value="ECO:0007669"/>
    <property type="project" value="UniProtKB-KW"/>
</dbReference>
<keyword evidence="20" id="KW-1185">Reference proteome</keyword>
<feature type="binding site" evidence="16">
    <location>
        <position position="196"/>
    </location>
    <ligand>
        <name>Zn(2+)</name>
        <dbReference type="ChEBI" id="CHEBI:29105"/>
        <label>1</label>
    </ligand>
</feature>
<evidence type="ECO:0000256" key="4">
    <source>
        <dbReference type="ARBA" id="ARBA00022499"/>
    </source>
</evidence>
<evidence type="ECO:0000259" key="18">
    <source>
        <dbReference type="Pfam" id="PF07687"/>
    </source>
</evidence>
<evidence type="ECO:0000256" key="14">
    <source>
        <dbReference type="ARBA" id="ARBA00023180"/>
    </source>
</evidence>
<dbReference type="Proteomes" id="UP000837801">
    <property type="component" value="Unassembled WGS sequence"/>
</dbReference>
<dbReference type="SUPFAM" id="SSF53187">
    <property type="entry name" value="Zn-dependent exopeptidases"/>
    <property type="match status" value="1"/>
</dbReference>
<evidence type="ECO:0000256" key="9">
    <source>
        <dbReference type="ARBA" id="ARBA00022801"/>
    </source>
</evidence>
<dbReference type="FunFam" id="1.10.150.900:FF:000003">
    <property type="entry name" value="N-fatty-acyl-amino acid synthase/hydrolase PM20D1"/>
    <property type="match status" value="1"/>
</dbReference>
<dbReference type="InterPro" id="IPR036264">
    <property type="entry name" value="Bact_exopeptidase_dim_dom"/>
</dbReference>
<dbReference type="InterPro" id="IPR011650">
    <property type="entry name" value="Peptidase_M20_dimer"/>
</dbReference>
<comment type="cofactor">
    <cofactor evidence="1">
        <name>Zn(2+)</name>
        <dbReference type="ChEBI" id="CHEBI:29105"/>
    </cofactor>
</comment>
<evidence type="ECO:0000256" key="6">
    <source>
        <dbReference type="ARBA" id="ARBA00022670"/>
    </source>
</evidence>
<dbReference type="SUPFAM" id="SSF55031">
    <property type="entry name" value="Bacterial exopeptidase dimerisation domain"/>
    <property type="match status" value="1"/>
</dbReference>
<evidence type="ECO:0000256" key="1">
    <source>
        <dbReference type="ARBA" id="ARBA00001947"/>
    </source>
</evidence>
<protein>
    <submittedName>
        <fullName evidence="19">Carboxypeptidase S</fullName>
    </submittedName>
</protein>
<comment type="subcellular location">
    <subcellularLocation>
        <location evidence="2">Membrane</location>
        <topology evidence="2">Single-pass membrane protein</topology>
    </subcellularLocation>
</comment>
<dbReference type="Pfam" id="PF07687">
    <property type="entry name" value="M20_dimer"/>
    <property type="match status" value="1"/>
</dbReference>